<evidence type="ECO:0000256" key="3">
    <source>
        <dbReference type="ARBA" id="ARBA00022692"/>
    </source>
</evidence>
<dbReference type="PANTHER" id="PTHR23506:SF37">
    <property type="entry name" value="MAJOR FACILITATOR SUPERFAMILY (MFS) PROFILE DOMAIN-CONTAINING PROTEIN"/>
    <property type="match status" value="1"/>
</dbReference>
<feature type="transmembrane region" description="Helical" evidence="7">
    <location>
        <begin position="197"/>
        <end position="219"/>
    </location>
</feature>
<dbReference type="AlphaFoldDB" id="A0AAW0QDJ6"/>
<protein>
    <recommendedName>
        <fullName evidence="8">Major facilitator superfamily (MFS) profile domain-containing protein</fullName>
    </recommendedName>
</protein>
<dbReference type="InterPro" id="IPR011701">
    <property type="entry name" value="MFS"/>
</dbReference>
<feature type="transmembrane region" description="Helical" evidence="7">
    <location>
        <begin position="225"/>
        <end position="246"/>
    </location>
</feature>
<evidence type="ECO:0000313" key="9">
    <source>
        <dbReference type="EMBL" id="KAK8100817.1"/>
    </source>
</evidence>
<dbReference type="InterPro" id="IPR020846">
    <property type="entry name" value="MFS_dom"/>
</dbReference>
<comment type="subcellular location">
    <subcellularLocation>
        <location evidence="1">Membrane</location>
        <topology evidence="1">Multi-pass membrane protein</topology>
    </subcellularLocation>
</comment>
<comment type="caution">
    <text evidence="9">The sequence shown here is derived from an EMBL/GenBank/DDBJ whole genome shotgun (WGS) entry which is preliminary data.</text>
</comment>
<keyword evidence="10" id="KW-1185">Reference proteome</keyword>
<dbReference type="Proteomes" id="UP001392437">
    <property type="component" value="Unassembled WGS sequence"/>
</dbReference>
<proteinExistence type="predicted"/>
<feature type="transmembrane region" description="Helical" evidence="7">
    <location>
        <begin position="379"/>
        <end position="397"/>
    </location>
</feature>
<feature type="region of interest" description="Disordered" evidence="6">
    <location>
        <begin position="260"/>
        <end position="279"/>
    </location>
</feature>
<dbReference type="SUPFAM" id="SSF103473">
    <property type="entry name" value="MFS general substrate transporter"/>
    <property type="match status" value="1"/>
</dbReference>
<keyword evidence="3 7" id="KW-0812">Transmembrane</keyword>
<keyword evidence="2" id="KW-0813">Transport</keyword>
<evidence type="ECO:0000256" key="4">
    <source>
        <dbReference type="ARBA" id="ARBA00022989"/>
    </source>
</evidence>
<evidence type="ECO:0000256" key="5">
    <source>
        <dbReference type="ARBA" id="ARBA00023136"/>
    </source>
</evidence>
<feature type="compositionally biased region" description="Acidic residues" evidence="6">
    <location>
        <begin position="270"/>
        <end position="279"/>
    </location>
</feature>
<dbReference type="CDD" id="cd17325">
    <property type="entry name" value="MFS_MdtG_SLC18_like"/>
    <property type="match status" value="1"/>
</dbReference>
<name>A0AAW0QDJ6_9PEZI</name>
<evidence type="ECO:0000256" key="6">
    <source>
        <dbReference type="SAM" id="MobiDB-lite"/>
    </source>
</evidence>
<feature type="transmembrane region" description="Helical" evidence="7">
    <location>
        <begin position="351"/>
        <end position="372"/>
    </location>
</feature>
<evidence type="ECO:0000256" key="7">
    <source>
        <dbReference type="SAM" id="Phobius"/>
    </source>
</evidence>
<feature type="transmembrane region" description="Helical" evidence="7">
    <location>
        <begin position="409"/>
        <end position="426"/>
    </location>
</feature>
<evidence type="ECO:0000256" key="1">
    <source>
        <dbReference type="ARBA" id="ARBA00004141"/>
    </source>
</evidence>
<feature type="transmembrane region" description="Helical" evidence="7">
    <location>
        <begin position="138"/>
        <end position="156"/>
    </location>
</feature>
<accession>A0AAW0QDJ6</accession>
<feature type="transmembrane region" description="Helical" evidence="7">
    <location>
        <begin position="314"/>
        <end position="331"/>
    </location>
</feature>
<dbReference type="Gene3D" id="1.20.1250.20">
    <property type="entry name" value="MFS general substrate transporter like domains"/>
    <property type="match status" value="1"/>
</dbReference>
<feature type="transmembrane region" description="Helical" evidence="7">
    <location>
        <begin position="66"/>
        <end position="92"/>
    </location>
</feature>
<sequence>MISSTRTDFTLRLTRPLSFVFVPSTQAANGNSPILVVQFLPPPPSVKNMTGAHPPWGLRWRSSTSFVLITVATGLFTDLFLYGLVVPVLPFLLHDRLSIPDNAIQSYSSGLLAAYAGVQLLCSVPAGWIADRTTSRQAPFLTGLAALLAATILLAVGQSIGVLVLARGLQGMSASVVWTIGLAMIRDTVGPHNLGKAIGTIFSFISVGPLLAPVVGGILYDKTGYAGVFGAGAALLVVDFIMRLLVIEKKIAAKYGSALDGNGSSPETDGTNDEPTEEDALLQRKQIERYEIRGEPNSFVRAVPILYCFRDPRLLIAFIMAFMQAALLAAFDATIPTEARDLFGFSSMKAGLLFIALNVPVLIFGPLAGWAVDRFGTKPVTVIGFSYLVPVLLLLRLPSEQHVGGSGNVILYCALLALNGVGLAIIDSPSFVEASDVVQQYDKANPGFFGDNGPYAQLYGFNSLFFCAGLTLGPIISGSLRDIIGYGNMTAVLAGAAGFTAIISYFIIGGKPKIGFW</sequence>
<keyword evidence="5 7" id="KW-0472">Membrane</keyword>
<evidence type="ECO:0000313" key="10">
    <source>
        <dbReference type="Proteomes" id="UP001392437"/>
    </source>
</evidence>
<dbReference type="GO" id="GO:0016020">
    <property type="term" value="C:membrane"/>
    <property type="evidence" value="ECO:0007669"/>
    <property type="project" value="UniProtKB-SubCell"/>
</dbReference>
<dbReference type="EMBL" id="JAQQWP010000009">
    <property type="protein sequence ID" value="KAK8100817.1"/>
    <property type="molecule type" value="Genomic_DNA"/>
</dbReference>
<feature type="transmembrane region" description="Helical" evidence="7">
    <location>
        <begin position="112"/>
        <end position="131"/>
    </location>
</feature>
<dbReference type="InterPro" id="IPR036259">
    <property type="entry name" value="MFS_trans_sf"/>
</dbReference>
<dbReference type="PANTHER" id="PTHR23506">
    <property type="entry name" value="GH10249P"/>
    <property type="match status" value="1"/>
</dbReference>
<dbReference type="GO" id="GO:0022857">
    <property type="term" value="F:transmembrane transporter activity"/>
    <property type="evidence" value="ECO:0007669"/>
    <property type="project" value="InterPro"/>
</dbReference>
<keyword evidence="4 7" id="KW-1133">Transmembrane helix</keyword>
<dbReference type="PROSITE" id="PS50850">
    <property type="entry name" value="MFS"/>
    <property type="match status" value="1"/>
</dbReference>
<evidence type="ECO:0000256" key="2">
    <source>
        <dbReference type="ARBA" id="ARBA00022448"/>
    </source>
</evidence>
<feature type="domain" description="Major facilitator superfamily (MFS) profile" evidence="8">
    <location>
        <begin position="67"/>
        <end position="512"/>
    </location>
</feature>
<gene>
    <name evidence="9" type="ORF">PG999_011191</name>
</gene>
<organism evidence="9 10">
    <name type="scientific">Apiospora kogelbergensis</name>
    <dbReference type="NCBI Taxonomy" id="1337665"/>
    <lineage>
        <taxon>Eukaryota</taxon>
        <taxon>Fungi</taxon>
        <taxon>Dikarya</taxon>
        <taxon>Ascomycota</taxon>
        <taxon>Pezizomycotina</taxon>
        <taxon>Sordariomycetes</taxon>
        <taxon>Xylariomycetidae</taxon>
        <taxon>Amphisphaeriales</taxon>
        <taxon>Apiosporaceae</taxon>
        <taxon>Apiospora</taxon>
    </lineage>
</organism>
<evidence type="ECO:0000259" key="8">
    <source>
        <dbReference type="PROSITE" id="PS50850"/>
    </source>
</evidence>
<feature type="transmembrane region" description="Helical" evidence="7">
    <location>
        <begin position="483"/>
        <end position="508"/>
    </location>
</feature>
<dbReference type="Gene3D" id="1.20.1720.10">
    <property type="entry name" value="Multidrug resistance protein D"/>
    <property type="match status" value="1"/>
</dbReference>
<reference evidence="9 10" key="1">
    <citation type="submission" date="2023-01" db="EMBL/GenBank/DDBJ databases">
        <title>Analysis of 21 Apiospora genomes using comparative genomics revels a genus with tremendous synthesis potential of carbohydrate active enzymes and secondary metabolites.</title>
        <authorList>
            <person name="Sorensen T."/>
        </authorList>
    </citation>
    <scope>NUCLEOTIDE SEQUENCE [LARGE SCALE GENOMIC DNA]</scope>
    <source>
        <strain evidence="9 10">CBS 117206</strain>
    </source>
</reference>
<dbReference type="InterPro" id="IPR050930">
    <property type="entry name" value="MFS_Vesicular_Transporter"/>
</dbReference>
<feature type="transmembrane region" description="Helical" evidence="7">
    <location>
        <begin position="458"/>
        <end position="477"/>
    </location>
</feature>
<dbReference type="Pfam" id="PF07690">
    <property type="entry name" value="MFS_1"/>
    <property type="match status" value="1"/>
</dbReference>